<gene>
    <name evidence="6" type="ORF">EJ05DRAFT_496323</name>
</gene>
<accession>A0A6A6WMR3</accession>
<feature type="compositionally biased region" description="Polar residues" evidence="3">
    <location>
        <begin position="819"/>
        <end position="834"/>
    </location>
</feature>
<feature type="region of interest" description="Disordered" evidence="3">
    <location>
        <begin position="704"/>
        <end position="923"/>
    </location>
</feature>
<dbReference type="InterPro" id="IPR055236">
    <property type="entry name" value="EVH1_PP4R3"/>
</dbReference>
<dbReference type="Proteomes" id="UP000799437">
    <property type="component" value="Unassembled WGS sequence"/>
</dbReference>
<protein>
    <submittedName>
        <fullName evidence="6">DUF625-domain-containing protein</fullName>
    </submittedName>
</protein>
<comment type="subcellular location">
    <subcellularLocation>
        <location evidence="1">Nucleus</location>
    </subcellularLocation>
</comment>
<dbReference type="EMBL" id="ML996565">
    <property type="protein sequence ID" value="KAF2763504.1"/>
    <property type="molecule type" value="Genomic_DNA"/>
</dbReference>
<dbReference type="OrthoDB" id="27483at2759"/>
<dbReference type="InterPro" id="IPR016024">
    <property type="entry name" value="ARM-type_fold"/>
</dbReference>
<dbReference type="RefSeq" id="XP_033605955.1">
    <property type="nucleotide sequence ID" value="XM_033746372.1"/>
</dbReference>
<dbReference type="GO" id="GO:0006974">
    <property type="term" value="P:DNA damage response"/>
    <property type="evidence" value="ECO:0007669"/>
    <property type="project" value="TreeGrafter"/>
</dbReference>
<dbReference type="GO" id="GO:0072542">
    <property type="term" value="F:protein phosphatase activator activity"/>
    <property type="evidence" value="ECO:0007669"/>
    <property type="project" value="TreeGrafter"/>
</dbReference>
<organism evidence="6 7">
    <name type="scientific">Pseudovirgaria hyperparasitica</name>
    <dbReference type="NCBI Taxonomy" id="470096"/>
    <lineage>
        <taxon>Eukaryota</taxon>
        <taxon>Fungi</taxon>
        <taxon>Dikarya</taxon>
        <taxon>Ascomycota</taxon>
        <taxon>Pezizomycotina</taxon>
        <taxon>Dothideomycetes</taxon>
        <taxon>Dothideomycetes incertae sedis</taxon>
        <taxon>Acrospermales</taxon>
        <taxon>Acrospermaceae</taxon>
        <taxon>Pseudovirgaria</taxon>
    </lineage>
</organism>
<dbReference type="AlphaFoldDB" id="A0A6A6WMR3"/>
<evidence type="ECO:0000256" key="3">
    <source>
        <dbReference type="SAM" id="MobiDB-lite"/>
    </source>
</evidence>
<feature type="domain" description="PP4R3 EVH1-like" evidence="5">
    <location>
        <begin position="11"/>
        <end position="46"/>
    </location>
</feature>
<dbReference type="GeneID" id="54487426"/>
<evidence type="ECO:0000313" key="6">
    <source>
        <dbReference type="EMBL" id="KAF2763504.1"/>
    </source>
</evidence>
<keyword evidence="2" id="KW-0539">Nucleus</keyword>
<dbReference type="InterPro" id="IPR011993">
    <property type="entry name" value="PH-like_dom_sf"/>
</dbReference>
<dbReference type="PANTHER" id="PTHR23318">
    <property type="entry name" value="ATP SYNTHASE GAMMA-RELATED"/>
    <property type="match status" value="1"/>
</dbReference>
<evidence type="ECO:0000256" key="2">
    <source>
        <dbReference type="ARBA" id="ARBA00023242"/>
    </source>
</evidence>
<feature type="compositionally biased region" description="Polar residues" evidence="3">
    <location>
        <begin position="710"/>
        <end position="722"/>
    </location>
</feature>
<feature type="domain" description="PP4R3 EVH1-like" evidence="5">
    <location>
        <begin position="69"/>
        <end position="103"/>
    </location>
</feature>
<proteinExistence type="predicted"/>
<dbReference type="InterPro" id="IPR051137">
    <property type="entry name" value="PP4R3-like"/>
</dbReference>
<dbReference type="SUPFAM" id="SSF48371">
    <property type="entry name" value="ARM repeat"/>
    <property type="match status" value="1"/>
</dbReference>
<evidence type="ECO:0000259" key="4">
    <source>
        <dbReference type="Pfam" id="PF04802"/>
    </source>
</evidence>
<dbReference type="InterPro" id="IPR006887">
    <property type="entry name" value="P4R3-like_central_dom"/>
</dbReference>
<name>A0A6A6WMR3_9PEZI</name>
<feature type="compositionally biased region" description="Acidic residues" evidence="3">
    <location>
        <begin position="739"/>
        <end position="756"/>
    </location>
</feature>
<evidence type="ECO:0000313" key="7">
    <source>
        <dbReference type="Proteomes" id="UP000799437"/>
    </source>
</evidence>
<feature type="domain" description="Serine/threonine-protein phosphatase 4 regulatory subunit 3-like central" evidence="4">
    <location>
        <begin position="191"/>
        <end position="698"/>
    </location>
</feature>
<evidence type="ECO:0000256" key="1">
    <source>
        <dbReference type="ARBA" id="ARBA00004123"/>
    </source>
</evidence>
<feature type="domain" description="PP4R3 EVH1-like" evidence="5">
    <location>
        <begin position="122"/>
        <end position="159"/>
    </location>
</feature>
<dbReference type="GO" id="GO:0005654">
    <property type="term" value="C:nucleoplasm"/>
    <property type="evidence" value="ECO:0007669"/>
    <property type="project" value="TreeGrafter"/>
</dbReference>
<keyword evidence="7" id="KW-1185">Reference proteome</keyword>
<dbReference type="Pfam" id="PF04802">
    <property type="entry name" value="PP4R3"/>
    <property type="match status" value="1"/>
</dbReference>
<feature type="compositionally biased region" description="Low complexity" evidence="3">
    <location>
        <begin position="866"/>
        <end position="884"/>
    </location>
</feature>
<feature type="compositionally biased region" description="Acidic residues" evidence="3">
    <location>
        <begin position="780"/>
        <end position="790"/>
    </location>
</feature>
<feature type="compositionally biased region" description="Low complexity" evidence="3">
    <location>
        <begin position="802"/>
        <end position="818"/>
    </location>
</feature>
<dbReference type="GO" id="GO:0030289">
    <property type="term" value="C:protein phosphatase 4 complex"/>
    <property type="evidence" value="ECO:0007669"/>
    <property type="project" value="TreeGrafter"/>
</dbReference>
<reference evidence="6" key="1">
    <citation type="journal article" date="2020" name="Stud. Mycol.">
        <title>101 Dothideomycetes genomes: a test case for predicting lifestyles and emergence of pathogens.</title>
        <authorList>
            <person name="Haridas S."/>
            <person name="Albert R."/>
            <person name="Binder M."/>
            <person name="Bloem J."/>
            <person name="Labutti K."/>
            <person name="Salamov A."/>
            <person name="Andreopoulos B."/>
            <person name="Baker S."/>
            <person name="Barry K."/>
            <person name="Bills G."/>
            <person name="Bluhm B."/>
            <person name="Cannon C."/>
            <person name="Castanera R."/>
            <person name="Culley D."/>
            <person name="Daum C."/>
            <person name="Ezra D."/>
            <person name="Gonzalez J."/>
            <person name="Henrissat B."/>
            <person name="Kuo A."/>
            <person name="Liang C."/>
            <person name="Lipzen A."/>
            <person name="Lutzoni F."/>
            <person name="Magnuson J."/>
            <person name="Mondo S."/>
            <person name="Nolan M."/>
            <person name="Ohm R."/>
            <person name="Pangilinan J."/>
            <person name="Park H.-J."/>
            <person name="Ramirez L."/>
            <person name="Alfaro M."/>
            <person name="Sun H."/>
            <person name="Tritt A."/>
            <person name="Yoshinaga Y."/>
            <person name="Zwiers L.-H."/>
            <person name="Turgeon B."/>
            <person name="Goodwin S."/>
            <person name="Spatafora J."/>
            <person name="Crous P."/>
            <person name="Grigoriev I."/>
        </authorList>
    </citation>
    <scope>NUCLEOTIDE SEQUENCE</scope>
    <source>
        <strain evidence="6">CBS 121739</strain>
    </source>
</reference>
<dbReference type="Gene3D" id="2.30.29.30">
    <property type="entry name" value="Pleckstrin-homology domain (PH domain)/Phosphotyrosine-binding domain (PTB)"/>
    <property type="match status" value="1"/>
</dbReference>
<evidence type="ECO:0000259" key="5">
    <source>
        <dbReference type="Pfam" id="PF22972"/>
    </source>
</evidence>
<dbReference type="Pfam" id="PF22972">
    <property type="entry name" value="EVH1_PP4R3"/>
    <property type="match status" value="3"/>
</dbReference>
<dbReference type="PANTHER" id="PTHR23318:SF0">
    <property type="entry name" value="SERINE_THREONINE-PROTEIN PHOSPHATASE 4 REGULATORY SUBUNIT 3"/>
    <property type="match status" value="1"/>
</dbReference>
<sequence>MALAAPPGNDRKRVKVYELKNNDWFDRGTGFCTGQQASVSPDLVVATRDRFCAKAKALFLCDLMVLTGTQDEARIFVQSEDEPTRVLLETKITKDDGYQKQQGKNTYSARITKTHPLTRFSADTLIVWTEQNGTDMALSFQEAEGCGQIWEFVSQEQQRLAQLLGPDDGLSDDIIDNPIMLPPPDLENLPEVENAMRHANTTQAGRDALTKFIMTDDYIRKLVPLVEDAEDLESLSDLHRLCNMMKLLILLNDTAIIEHVVTDDVVLGVVGALEYDPDFPCHKANHRQYLSDESRFKEVVKIDNIEIRKKIHYTYRLQYLKDVVLARILDDPTFSVLNSLIFFHQVDIVQHLQGNTQFLKELFGIFQSPDVEPQRKKDAVLFIQQCSAVAKSLQVNVRQQLYSNFVAGGLFNVVTFALRHPDASVRVAGTDILVALIDHDAISMRAQIFTAVREKQKPITDVLIELLLVETDLGVKHQMADAIKILLDPNANLASLGRNGEQSGNNEFFARMQSRAIVNPQADSFVQSFYDESARKLFKPLKDLEHRETLNDMTVNDFYLYSHLLEVMNFFLRQYFNRSKYIFLQDNIPARVAQLLRCPEKHLKLSALKFFRVCLGLQDGNYAQHIIDQRLFEPILDLLFETMPRDNLLNSACLEIFEYVRREARKEVLTHLVENYREKLLSITYVDTFHNLIARYEQMILGPRPEEGQSFPSQETASLTPDNRNHVNGGRWQGLKEQDQEEESYFNSSDGDEDEDPLAHHPSKPVNGASPVRPLVSYREEDDDDDDDMDMLAIDPADRSPKPSSSDSSSAASQPQPSTDGIPTLPSQTNATVPSTPPERLAEKRRREEDEEDELGKLTTPKSRKSSFGSTASISSTISSNSNGGHRLRKKSISTGKDGPPKKIAISLAVKSNGSTDSENGGD</sequence>
<feature type="compositionally biased region" description="Polar residues" evidence="3">
    <location>
        <begin position="910"/>
        <end position="923"/>
    </location>
</feature>